<evidence type="ECO:0000313" key="3">
    <source>
        <dbReference type="Proteomes" id="UP000242662"/>
    </source>
</evidence>
<reference evidence="3" key="1">
    <citation type="submission" date="2016-09" db="EMBL/GenBank/DDBJ databases">
        <authorList>
            <person name="Varghese N."/>
            <person name="Submissions S."/>
        </authorList>
    </citation>
    <scope>NUCLEOTIDE SEQUENCE [LARGE SCALE GENOMIC DNA]</scope>
    <source>
        <strain evidence="3">25nlg</strain>
    </source>
</reference>
<dbReference type="InterPro" id="IPR000182">
    <property type="entry name" value="GNAT_dom"/>
</dbReference>
<dbReference type="SUPFAM" id="SSF55729">
    <property type="entry name" value="Acyl-CoA N-acyltransferases (Nat)"/>
    <property type="match status" value="1"/>
</dbReference>
<dbReference type="Gene3D" id="3.40.630.30">
    <property type="match status" value="1"/>
</dbReference>
<organism evidence="2 3">
    <name type="scientific">Shouchella lonarensis</name>
    <dbReference type="NCBI Taxonomy" id="1464122"/>
    <lineage>
        <taxon>Bacteria</taxon>
        <taxon>Bacillati</taxon>
        <taxon>Bacillota</taxon>
        <taxon>Bacilli</taxon>
        <taxon>Bacillales</taxon>
        <taxon>Bacillaceae</taxon>
        <taxon>Shouchella</taxon>
    </lineage>
</organism>
<accession>A0A1G6GZZ3</accession>
<dbReference type="EMBL" id="FMYM01000002">
    <property type="protein sequence ID" value="SDB87592.1"/>
    <property type="molecule type" value="Genomic_DNA"/>
</dbReference>
<sequence length="95" mass="10213">MTTLTTERLVLRPFSETDAPLVERYASDPDVAKTALNIPHPYPEGGALTFIQSAQQQVEEGSALFFAMTEKGVGDCIGIISVSLATAHNRGELGY</sequence>
<dbReference type="Pfam" id="PF13302">
    <property type="entry name" value="Acetyltransf_3"/>
    <property type="match status" value="1"/>
</dbReference>
<feature type="domain" description="N-acetyltransferase" evidence="1">
    <location>
        <begin position="8"/>
        <end position="95"/>
    </location>
</feature>
<dbReference type="STRING" id="1464122.SAMN05421737_102205"/>
<dbReference type="Proteomes" id="UP000242662">
    <property type="component" value="Unassembled WGS sequence"/>
</dbReference>
<name>A0A1G6GZZ3_9BACI</name>
<protein>
    <submittedName>
        <fullName evidence="2">Acetyltransferase (GNAT) domain-containing protein</fullName>
    </submittedName>
</protein>
<evidence type="ECO:0000313" key="2">
    <source>
        <dbReference type="EMBL" id="SDB87592.1"/>
    </source>
</evidence>
<proteinExistence type="predicted"/>
<dbReference type="AlphaFoldDB" id="A0A1G6GZZ3"/>
<gene>
    <name evidence="2" type="ORF">SAMN05421737_102205</name>
</gene>
<dbReference type="InterPro" id="IPR016181">
    <property type="entry name" value="Acyl_CoA_acyltransferase"/>
</dbReference>
<keyword evidence="3" id="KW-1185">Reference proteome</keyword>
<evidence type="ECO:0000259" key="1">
    <source>
        <dbReference type="Pfam" id="PF13302"/>
    </source>
</evidence>
<keyword evidence="2" id="KW-0808">Transferase</keyword>
<dbReference type="GO" id="GO:0016747">
    <property type="term" value="F:acyltransferase activity, transferring groups other than amino-acyl groups"/>
    <property type="evidence" value="ECO:0007669"/>
    <property type="project" value="InterPro"/>
</dbReference>